<dbReference type="Gene3D" id="1.20.1640.10">
    <property type="entry name" value="Multidrug efflux transporter AcrB transmembrane domain"/>
    <property type="match status" value="2"/>
</dbReference>
<reference evidence="9 10" key="1">
    <citation type="submission" date="2022-10" db="EMBL/GenBank/DDBJ databases">
        <title>The complete genomes of actinobacterial strains from the NBC collection.</title>
        <authorList>
            <person name="Joergensen T.S."/>
            <person name="Alvarez Arevalo M."/>
            <person name="Sterndorff E.B."/>
            <person name="Faurdal D."/>
            <person name="Vuksanovic O."/>
            <person name="Mourched A.-S."/>
            <person name="Charusanti P."/>
            <person name="Shaw S."/>
            <person name="Blin K."/>
            <person name="Weber T."/>
        </authorList>
    </citation>
    <scope>NUCLEOTIDE SEQUENCE [LARGE SCALE GENOMIC DNA]</scope>
    <source>
        <strain evidence="9 10">NBC 01752</strain>
    </source>
</reference>
<dbReference type="SUPFAM" id="SSF82866">
    <property type="entry name" value="Multidrug efflux transporter AcrB transmembrane domain"/>
    <property type="match status" value="2"/>
</dbReference>
<evidence type="ECO:0000256" key="6">
    <source>
        <dbReference type="SAM" id="MobiDB-lite"/>
    </source>
</evidence>
<evidence type="ECO:0000256" key="5">
    <source>
        <dbReference type="ARBA" id="ARBA00023136"/>
    </source>
</evidence>
<keyword evidence="5 7" id="KW-0472">Membrane</keyword>
<dbReference type="RefSeq" id="WP_063997176.1">
    <property type="nucleotide sequence ID" value="NZ_CP109135.1"/>
</dbReference>
<dbReference type="Pfam" id="PF03176">
    <property type="entry name" value="MMPL"/>
    <property type="match status" value="2"/>
</dbReference>
<sequence>MPSNGEPAAPTTPLPPGRGQPEPLIERVAAWSARRRKTALFGWLIFVVLTFAVGAAVGGKGPQNHDPGESGRAQVMIEDAGDDTRPPSENVLVQAGADSPGFRTDTALQKAVQDVGATLNGLTGKVSDVVVPTTAEPGGLVSADGRSVLVTFSLAGSGHGWDNAAEVVEQTQQRMAQLAKEHKGLTIVQAGDASVDFAVEEATSEDFATAELTSIPLTLVILLVVFGALIAAGIPLLLAVTAVVAAMGLLTLAANWLPVDDTASSVVLLVGMAVGVDYTLFYLRREREERLAGRDTEQALRITAATSGRAVVVSGLTVAVSMAGLFLTGIDTFTGMAVGTIAVVLLAVVGSLTALPAVLSMLGSKVDGLRLPWIGRRRAEASSSRVWTAVVAQVVRRPLLWGGAAVAALLLAALPAAGMRLADPGLQERFPDSVPEISHLVAIQEAFPGKPAPAQVVVTGSALDTGAFDEAVTALREQVAKSGGALAEPVRTAKIGDGGTVVVTVPLAGSGNDAESQKALKLLRDTALPRSLGEVDGLRYAVTGQTAGPADMAAALDSRTPVVFAFVLVFAFLLLVSAFRSLAIPLVSIALNVLSIGAAYGVVTLVFQDGHLSGLLGFESYGGIISWLPLFMFVILFGLSMDYHVFIISRIRELRMEGADTRTAVTRGIGGSAGVVTSAAVVMIAVFSIFASLSMLDYKMLGLGMAVAILVDATLVRGVLLPAALALLGDRSWTLPRALAWIPAVAAERSPEPPAAPHEEAAEDSRTETEEDRDKDVERV</sequence>
<dbReference type="PANTHER" id="PTHR33406">
    <property type="entry name" value="MEMBRANE PROTEIN MJ1562-RELATED"/>
    <property type="match status" value="1"/>
</dbReference>
<keyword evidence="4 7" id="KW-1133">Transmembrane helix</keyword>
<comment type="subcellular location">
    <subcellularLocation>
        <location evidence="1">Cell membrane</location>
        <topology evidence="1">Multi-pass membrane protein</topology>
    </subcellularLocation>
</comment>
<evidence type="ECO:0000256" key="7">
    <source>
        <dbReference type="SAM" id="Phobius"/>
    </source>
</evidence>
<protein>
    <submittedName>
        <fullName evidence="9">MMPL family transporter</fullName>
    </submittedName>
</protein>
<organism evidence="9 10">
    <name type="scientific">Streptomyces phaeochromogenes</name>
    <dbReference type="NCBI Taxonomy" id="1923"/>
    <lineage>
        <taxon>Bacteria</taxon>
        <taxon>Bacillati</taxon>
        <taxon>Actinomycetota</taxon>
        <taxon>Actinomycetes</taxon>
        <taxon>Kitasatosporales</taxon>
        <taxon>Streptomycetaceae</taxon>
        <taxon>Streptomyces</taxon>
        <taxon>Streptomyces phaeochromogenes group</taxon>
    </lineage>
</organism>
<keyword evidence="10" id="KW-1185">Reference proteome</keyword>
<name>A0ABZ1HHE6_STRPH</name>
<feature type="transmembrane region" description="Helical" evidence="7">
    <location>
        <begin position="263"/>
        <end position="283"/>
    </location>
</feature>
<feature type="transmembrane region" description="Helical" evidence="7">
    <location>
        <begin position="627"/>
        <end position="648"/>
    </location>
</feature>
<evidence type="ECO:0000256" key="1">
    <source>
        <dbReference type="ARBA" id="ARBA00004651"/>
    </source>
</evidence>
<dbReference type="PANTHER" id="PTHR33406:SF13">
    <property type="entry name" value="MEMBRANE PROTEIN YDFJ"/>
    <property type="match status" value="1"/>
</dbReference>
<dbReference type="PROSITE" id="PS50156">
    <property type="entry name" value="SSD"/>
    <property type="match status" value="1"/>
</dbReference>
<dbReference type="InterPro" id="IPR050545">
    <property type="entry name" value="Mycobact_MmpL"/>
</dbReference>
<proteinExistence type="predicted"/>
<evidence type="ECO:0000256" key="2">
    <source>
        <dbReference type="ARBA" id="ARBA00022475"/>
    </source>
</evidence>
<evidence type="ECO:0000256" key="3">
    <source>
        <dbReference type="ARBA" id="ARBA00022692"/>
    </source>
</evidence>
<evidence type="ECO:0000313" key="10">
    <source>
        <dbReference type="Proteomes" id="UP001340816"/>
    </source>
</evidence>
<feature type="region of interest" description="Disordered" evidence="6">
    <location>
        <begin position="748"/>
        <end position="780"/>
    </location>
</feature>
<evidence type="ECO:0000256" key="4">
    <source>
        <dbReference type="ARBA" id="ARBA00022989"/>
    </source>
</evidence>
<keyword evidence="3 7" id="KW-0812">Transmembrane</keyword>
<feature type="domain" description="SSD" evidence="8">
    <location>
        <begin position="236"/>
        <end position="361"/>
    </location>
</feature>
<feature type="transmembrane region" description="Helical" evidence="7">
    <location>
        <begin position="310"/>
        <end position="330"/>
    </location>
</feature>
<feature type="region of interest" description="Disordered" evidence="6">
    <location>
        <begin position="1"/>
        <end position="22"/>
    </location>
</feature>
<feature type="transmembrane region" description="Helical" evidence="7">
    <location>
        <begin position="336"/>
        <end position="362"/>
    </location>
</feature>
<dbReference type="InterPro" id="IPR004869">
    <property type="entry name" value="MMPL_dom"/>
</dbReference>
<feature type="transmembrane region" description="Helical" evidence="7">
    <location>
        <begin position="586"/>
        <end position="607"/>
    </location>
</feature>
<feature type="compositionally biased region" description="Basic and acidic residues" evidence="6">
    <location>
        <begin position="757"/>
        <end position="780"/>
    </location>
</feature>
<evidence type="ECO:0000259" key="8">
    <source>
        <dbReference type="PROSITE" id="PS50156"/>
    </source>
</evidence>
<keyword evidence="2" id="KW-1003">Cell membrane</keyword>
<dbReference type="EMBL" id="CP109135">
    <property type="protein sequence ID" value="WSD16705.1"/>
    <property type="molecule type" value="Genomic_DNA"/>
</dbReference>
<gene>
    <name evidence="9" type="ORF">OHB35_27580</name>
</gene>
<feature type="transmembrane region" description="Helical" evidence="7">
    <location>
        <begin position="399"/>
        <end position="422"/>
    </location>
</feature>
<dbReference type="Proteomes" id="UP001340816">
    <property type="component" value="Chromosome"/>
</dbReference>
<feature type="transmembrane region" description="Helical" evidence="7">
    <location>
        <begin position="669"/>
        <end position="691"/>
    </location>
</feature>
<feature type="transmembrane region" description="Helical" evidence="7">
    <location>
        <begin position="562"/>
        <end position="579"/>
    </location>
</feature>
<dbReference type="InterPro" id="IPR000731">
    <property type="entry name" value="SSD"/>
</dbReference>
<evidence type="ECO:0000313" key="9">
    <source>
        <dbReference type="EMBL" id="WSD16705.1"/>
    </source>
</evidence>
<accession>A0ABZ1HHE6</accession>
<feature type="transmembrane region" description="Helical" evidence="7">
    <location>
        <begin position="703"/>
        <end position="728"/>
    </location>
</feature>
<feature type="transmembrane region" description="Helical" evidence="7">
    <location>
        <begin position="40"/>
        <end position="59"/>
    </location>
</feature>
<feature type="transmembrane region" description="Helical" evidence="7">
    <location>
        <begin position="236"/>
        <end position="257"/>
    </location>
</feature>
<feature type="transmembrane region" description="Helical" evidence="7">
    <location>
        <begin position="212"/>
        <end position="231"/>
    </location>
</feature>